<proteinExistence type="evidence at transcript level"/>
<protein>
    <submittedName>
        <fullName evidence="17">Cytochrome P450 6NQ1</fullName>
        <ecNumber evidence="17">1.14.13.1</ecNumber>
    </submittedName>
</protein>
<dbReference type="GO" id="GO:0018658">
    <property type="term" value="F:salicylate 1-monooxygenase activity"/>
    <property type="evidence" value="ECO:0007669"/>
    <property type="project" value="UniProtKB-EC"/>
</dbReference>
<keyword evidence="11 14" id="KW-0503">Monooxygenase</keyword>
<dbReference type="AlphaFoldDB" id="A0A5P8N8F2"/>
<dbReference type="GO" id="GO:0020037">
    <property type="term" value="F:heme binding"/>
    <property type="evidence" value="ECO:0007669"/>
    <property type="project" value="InterPro"/>
</dbReference>
<dbReference type="PROSITE" id="PS00086">
    <property type="entry name" value="CYTOCHROME_P450"/>
    <property type="match status" value="1"/>
</dbReference>
<gene>
    <name evidence="17" type="primary">Cyp6NQ1</name>
</gene>
<evidence type="ECO:0000256" key="3">
    <source>
        <dbReference type="ARBA" id="ARBA00004406"/>
    </source>
</evidence>
<evidence type="ECO:0000256" key="14">
    <source>
        <dbReference type="RuleBase" id="RU000461"/>
    </source>
</evidence>
<feature type="chain" id="PRO_5024311574" evidence="16">
    <location>
        <begin position="21"/>
        <end position="514"/>
    </location>
</feature>
<dbReference type="CDD" id="cd11056">
    <property type="entry name" value="CYP6-like"/>
    <property type="match status" value="1"/>
</dbReference>
<feature type="coiled-coil region" evidence="15">
    <location>
        <begin position="327"/>
        <end position="357"/>
    </location>
</feature>
<comment type="similarity">
    <text evidence="4 14">Belongs to the cytochrome P450 family.</text>
</comment>
<keyword evidence="16" id="KW-0732">Signal</keyword>
<sequence>MLLWILLLVTLSLWWFYTKYQSGYWVRRGIPHDQPYPIVGSFWPVITLRKPPGLLLKELYNHPNARKSPLFGFHIFGKPAILLRGPELIKQILIKDFNYFSDRFSFIAPQHDFLAGRNLFFIKGKYWKAIRVTLTPTFTSKRMRDMFPLVNKCATDLIGCLKNEKAGTVTEFKELIARCTTDIISLCAFGINSGCLSNENSDFRKHGKTLFDNYGISRTLKTYSSFFAPHFITERVLKSDFFDIKTTNFLRSAFNEALESRKKHGNRRNDLIDVLSGLKEKGSISYSSVDKEDHSVLELNEKDLLAQAAVYFAGGFETSTTTISFALHELSRSLEIQQKLREEIEEKIKEFGSLSAESLAEMTYLDQVVNETLRKYPPLPFLDREVNRDYKIPDTNIVLEKGTPLYVSLEGLHYDPEYFPNPDVFDPERFSEKMKNSRPAFAYLPFGEGPRNCIGSRFGLMVTKCILANIVSSVELSPNPSKPLVPLERNKRTFMTHSKDGIDLKIRHLKTTLA</sequence>
<organism evidence="17">
    <name type="scientific">Forficula auricularia</name>
    <name type="common">European earwig</name>
    <dbReference type="NCBI Taxonomy" id="13068"/>
    <lineage>
        <taxon>Eukaryota</taxon>
        <taxon>Metazoa</taxon>
        <taxon>Ecdysozoa</taxon>
        <taxon>Arthropoda</taxon>
        <taxon>Hexapoda</taxon>
        <taxon>Insecta</taxon>
        <taxon>Pterygota</taxon>
        <taxon>Neoptera</taxon>
        <taxon>Polyneoptera</taxon>
        <taxon>Dermaptera</taxon>
        <taxon>Neodermaptera</taxon>
        <taxon>Epidermaptera</taxon>
        <taxon>Forficuloidea</taxon>
        <taxon>Forficulidae</taxon>
        <taxon>Forficula</taxon>
    </lineage>
</organism>
<keyword evidence="12" id="KW-0472">Membrane</keyword>
<dbReference type="InterPro" id="IPR017972">
    <property type="entry name" value="Cyt_P450_CS"/>
</dbReference>
<evidence type="ECO:0000256" key="16">
    <source>
        <dbReference type="SAM" id="SignalP"/>
    </source>
</evidence>
<evidence type="ECO:0000256" key="9">
    <source>
        <dbReference type="ARBA" id="ARBA00023002"/>
    </source>
</evidence>
<keyword evidence="15" id="KW-0175">Coiled coil</keyword>
<accession>A0A5P8N8F2</accession>
<dbReference type="EC" id="1.14.13.1" evidence="17"/>
<keyword evidence="6 13" id="KW-0479">Metal-binding</keyword>
<name>A0A5P8N8F2_FORAU</name>
<feature type="binding site" description="axial binding residue" evidence="13">
    <location>
        <position position="453"/>
    </location>
    <ligand>
        <name>heme</name>
        <dbReference type="ChEBI" id="CHEBI:30413"/>
    </ligand>
    <ligandPart>
        <name>Fe</name>
        <dbReference type="ChEBI" id="CHEBI:18248"/>
    </ligandPart>
</feature>
<evidence type="ECO:0000256" key="7">
    <source>
        <dbReference type="ARBA" id="ARBA00022824"/>
    </source>
</evidence>
<dbReference type="InterPro" id="IPR036396">
    <property type="entry name" value="Cyt_P450_sf"/>
</dbReference>
<dbReference type="InterPro" id="IPR001128">
    <property type="entry name" value="Cyt_P450"/>
</dbReference>
<evidence type="ECO:0000256" key="11">
    <source>
        <dbReference type="ARBA" id="ARBA00023033"/>
    </source>
</evidence>
<evidence type="ECO:0000256" key="1">
    <source>
        <dbReference type="ARBA" id="ARBA00001971"/>
    </source>
</evidence>
<keyword evidence="7" id="KW-0256">Endoplasmic reticulum</keyword>
<feature type="signal peptide" evidence="16">
    <location>
        <begin position="1"/>
        <end position="20"/>
    </location>
</feature>
<reference evidence="17" key="1">
    <citation type="submission" date="2019-04" db="EMBL/GenBank/DDBJ databases">
        <title>Insecticide resistance of earwigs: comparison between conventional, integrated pest and organic management of orchards.</title>
        <authorList>
            <person name="Fricaux T."/>
            <person name="Coustau C."/>
            <person name="Le Goff G."/>
        </authorList>
    </citation>
    <scope>NUCLEOTIDE SEQUENCE</scope>
</reference>
<keyword evidence="9 14" id="KW-0560">Oxidoreductase</keyword>
<dbReference type="PANTHER" id="PTHR24292">
    <property type="entry name" value="CYTOCHROME P450"/>
    <property type="match status" value="1"/>
</dbReference>
<comment type="subcellular location">
    <subcellularLocation>
        <location evidence="3">Endoplasmic reticulum membrane</location>
        <topology evidence="3">Peripheral membrane protein</topology>
    </subcellularLocation>
    <subcellularLocation>
        <location evidence="2">Microsome membrane</location>
        <topology evidence="2">Peripheral membrane protein</topology>
    </subcellularLocation>
</comment>
<keyword evidence="5 13" id="KW-0349">Heme</keyword>
<evidence type="ECO:0000256" key="4">
    <source>
        <dbReference type="ARBA" id="ARBA00010617"/>
    </source>
</evidence>
<keyword evidence="10 13" id="KW-0408">Iron</keyword>
<evidence type="ECO:0000256" key="10">
    <source>
        <dbReference type="ARBA" id="ARBA00023004"/>
    </source>
</evidence>
<dbReference type="PANTHER" id="PTHR24292:SF45">
    <property type="entry name" value="CYTOCHROME P450 6G1-RELATED"/>
    <property type="match status" value="1"/>
</dbReference>
<dbReference type="Pfam" id="PF00067">
    <property type="entry name" value="p450"/>
    <property type="match status" value="1"/>
</dbReference>
<dbReference type="InterPro" id="IPR050476">
    <property type="entry name" value="Insect_CytP450_Detox"/>
</dbReference>
<evidence type="ECO:0000256" key="13">
    <source>
        <dbReference type="PIRSR" id="PIRSR602401-1"/>
    </source>
</evidence>
<evidence type="ECO:0000313" key="17">
    <source>
        <dbReference type="EMBL" id="QFR37026.1"/>
    </source>
</evidence>
<dbReference type="SUPFAM" id="SSF48264">
    <property type="entry name" value="Cytochrome P450"/>
    <property type="match status" value="1"/>
</dbReference>
<evidence type="ECO:0000256" key="2">
    <source>
        <dbReference type="ARBA" id="ARBA00004174"/>
    </source>
</evidence>
<evidence type="ECO:0000256" key="12">
    <source>
        <dbReference type="ARBA" id="ARBA00023136"/>
    </source>
</evidence>
<evidence type="ECO:0000256" key="6">
    <source>
        <dbReference type="ARBA" id="ARBA00022723"/>
    </source>
</evidence>
<evidence type="ECO:0000256" key="15">
    <source>
        <dbReference type="SAM" id="Coils"/>
    </source>
</evidence>
<comment type="cofactor">
    <cofactor evidence="1 13">
        <name>heme</name>
        <dbReference type="ChEBI" id="CHEBI:30413"/>
    </cofactor>
</comment>
<dbReference type="FunFam" id="1.10.630.10:FF:000042">
    <property type="entry name" value="Cytochrome P450"/>
    <property type="match status" value="1"/>
</dbReference>
<dbReference type="PRINTS" id="PR00463">
    <property type="entry name" value="EP450I"/>
</dbReference>
<dbReference type="PRINTS" id="PR00385">
    <property type="entry name" value="P450"/>
</dbReference>
<evidence type="ECO:0000256" key="5">
    <source>
        <dbReference type="ARBA" id="ARBA00022617"/>
    </source>
</evidence>
<dbReference type="InterPro" id="IPR002401">
    <property type="entry name" value="Cyt_P450_E_grp-I"/>
</dbReference>
<evidence type="ECO:0000256" key="8">
    <source>
        <dbReference type="ARBA" id="ARBA00022848"/>
    </source>
</evidence>
<keyword evidence="8" id="KW-0492">Microsome</keyword>
<dbReference type="EMBL" id="MK756001">
    <property type="protein sequence ID" value="QFR37026.1"/>
    <property type="molecule type" value="mRNA"/>
</dbReference>
<dbReference type="Gene3D" id="1.10.630.10">
    <property type="entry name" value="Cytochrome P450"/>
    <property type="match status" value="1"/>
</dbReference>
<dbReference type="GO" id="GO:0005789">
    <property type="term" value="C:endoplasmic reticulum membrane"/>
    <property type="evidence" value="ECO:0007669"/>
    <property type="project" value="UniProtKB-SubCell"/>
</dbReference>
<dbReference type="GO" id="GO:0005506">
    <property type="term" value="F:iron ion binding"/>
    <property type="evidence" value="ECO:0007669"/>
    <property type="project" value="InterPro"/>
</dbReference>